<keyword evidence="4" id="KW-1185">Reference proteome</keyword>
<gene>
    <name evidence="3" type="ORF">ACFODT_05545</name>
</gene>
<dbReference type="SUPFAM" id="SSF53474">
    <property type="entry name" value="alpha/beta-Hydrolases"/>
    <property type="match status" value="1"/>
</dbReference>
<dbReference type="Pfam" id="PF00561">
    <property type="entry name" value="Abhydrolase_1"/>
    <property type="match status" value="1"/>
</dbReference>
<dbReference type="EMBL" id="JBHRSE010000035">
    <property type="protein sequence ID" value="MFC3023285.1"/>
    <property type="molecule type" value="Genomic_DNA"/>
</dbReference>
<feature type="domain" description="AB hydrolase-1" evidence="2">
    <location>
        <begin position="61"/>
        <end position="301"/>
    </location>
</feature>
<dbReference type="InterPro" id="IPR000073">
    <property type="entry name" value="AB_hydrolase_1"/>
</dbReference>
<comment type="caution">
    <text evidence="3">The sequence shown here is derived from an EMBL/GenBank/DDBJ whole genome shotgun (WGS) entry which is preliminary data.</text>
</comment>
<organism evidence="3 4">
    <name type="scientific">Vibrio zhugei</name>
    <dbReference type="NCBI Taxonomy" id="2479546"/>
    <lineage>
        <taxon>Bacteria</taxon>
        <taxon>Pseudomonadati</taxon>
        <taxon>Pseudomonadota</taxon>
        <taxon>Gammaproteobacteria</taxon>
        <taxon>Vibrionales</taxon>
        <taxon>Vibrionaceae</taxon>
        <taxon>Vibrio</taxon>
    </lineage>
</organism>
<sequence length="336" mass="38202">MDVFTPAAGLTNPHLQTILPRYFRRQPLFTPYRETIDTPDGDFLDLAWSMDYRHVSASNKPVFVLFHGLEGSFESPYANGLMHAFQQQGWIAVLMHFRGCSGRPNLQARAYHSGETDDARLTLEHVKRLCPNRPIIAAGVSLGGNMLTNYLARFREDPIVDAATVISAPLDLAACSERIEQGMSRVYRRYLMGSLKRNALLKIDLLRPRLGIEARAIKQLRKLSDFDELITAPLHHFESAADYYHQCSGMQRLTEITVPTYFIQAKDDPFMNEAVIPQFALPSHLHYCLTKHGGHVGFISGDWRHPRYWLEEHLPSYYAHFLNDTASADAENRVSS</sequence>
<dbReference type="GO" id="GO:0016787">
    <property type="term" value="F:hydrolase activity"/>
    <property type="evidence" value="ECO:0007669"/>
    <property type="project" value="UniProtKB-KW"/>
</dbReference>
<dbReference type="InterPro" id="IPR050960">
    <property type="entry name" value="AB_hydrolase_4_sf"/>
</dbReference>
<dbReference type="Proteomes" id="UP001595384">
    <property type="component" value="Unassembled WGS sequence"/>
</dbReference>
<dbReference type="PANTHER" id="PTHR10794">
    <property type="entry name" value="ABHYDROLASE DOMAIN-CONTAINING PROTEIN"/>
    <property type="match status" value="1"/>
</dbReference>
<dbReference type="RefSeq" id="WP_123016997.1">
    <property type="nucleotide sequence ID" value="NZ_AP024911.1"/>
</dbReference>
<dbReference type="InterPro" id="IPR012020">
    <property type="entry name" value="ABHD4"/>
</dbReference>
<reference evidence="4" key="1">
    <citation type="journal article" date="2019" name="Int. J. Syst. Evol. Microbiol.">
        <title>The Global Catalogue of Microorganisms (GCM) 10K type strain sequencing project: providing services to taxonomists for standard genome sequencing and annotation.</title>
        <authorList>
            <consortium name="The Broad Institute Genomics Platform"/>
            <consortium name="The Broad Institute Genome Sequencing Center for Infectious Disease"/>
            <person name="Wu L."/>
            <person name="Ma J."/>
        </authorList>
    </citation>
    <scope>NUCLEOTIDE SEQUENCE [LARGE SCALE GENOMIC DNA]</scope>
    <source>
        <strain evidence="4">KCTC 62784</strain>
    </source>
</reference>
<dbReference type="InterPro" id="IPR029058">
    <property type="entry name" value="AB_hydrolase_fold"/>
</dbReference>
<dbReference type="NCBIfam" id="NF008218">
    <property type="entry name" value="PRK10985.1"/>
    <property type="match status" value="1"/>
</dbReference>
<evidence type="ECO:0000313" key="4">
    <source>
        <dbReference type="Proteomes" id="UP001595384"/>
    </source>
</evidence>
<accession>A0ABV7CA84</accession>
<dbReference type="PIRSF" id="PIRSF005211">
    <property type="entry name" value="Ab_hydro_YheT"/>
    <property type="match status" value="1"/>
</dbReference>
<dbReference type="Gene3D" id="3.40.50.1820">
    <property type="entry name" value="alpha/beta hydrolase"/>
    <property type="match status" value="1"/>
</dbReference>
<evidence type="ECO:0000313" key="3">
    <source>
        <dbReference type="EMBL" id="MFC3023285.1"/>
    </source>
</evidence>
<evidence type="ECO:0000259" key="2">
    <source>
        <dbReference type="Pfam" id="PF00561"/>
    </source>
</evidence>
<comment type="similarity">
    <text evidence="1">Belongs to the AB hydrolase superfamily. AB hydrolase 4 family.</text>
</comment>
<protein>
    <submittedName>
        <fullName evidence="3">Hydrolase</fullName>
    </submittedName>
</protein>
<proteinExistence type="inferred from homology"/>
<keyword evidence="3" id="KW-0378">Hydrolase</keyword>
<dbReference type="PANTHER" id="PTHR10794:SF94">
    <property type="entry name" value="ESTERASE YHET-RELATED"/>
    <property type="match status" value="1"/>
</dbReference>
<evidence type="ECO:0000256" key="1">
    <source>
        <dbReference type="ARBA" id="ARBA00010884"/>
    </source>
</evidence>
<name>A0ABV7CA84_9VIBR</name>